<dbReference type="EMBL" id="BMAR01000037">
    <property type="protein sequence ID" value="GFR50393.1"/>
    <property type="molecule type" value="Genomic_DNA"/>
</dbReference>
<evidence type="ECO:0000256" key="3">
    <source>
        <dbReference type="SAM" id="Phobius"/>
    </source>
</evidence>
<evidence type="ECO:0000313" key="5">
    <source>
        <dbReference type="Proteomes" id="UP001054857"/>
    </source>
</evidence>
<name>A0AAD3E181_9CHLO</name>
<dbReference type="AlphaFoldDB" id="A0AAD3E181"/>
<feature type="non-terminal residue" evidence="4">
    <location>
        <position position="1"/>
    </location>
</feature>
<evidence type="ECO:0000313" key="4">
    <source>
        <dbReference type="EMBL" id="GFR50393.1"/>
    </source>
</evidence>
<dbReference type="InterPro" id="IPR029058">
    <property type="entry name" value="AB_hydrolase_fold"/>
</dbReference>
<dbReference type="PANTHER" id="PTHR46197:SF3">
    <property type="entry name" value="AB HYDROLASE-1 DOMAIN-CONTAINING PROTEIN"/>
    <property type="match status" value="1"/>
</dbReference>
<keyword evidence="3" id="KW-0812">Transmembrane</keyword>
<keyword evidence="2" id="KW-0963">Cytoplasm</keyword>
<feature type="transmembrane region" description="Helical" evidence="3">
    <location>
        <begin position="20"/>
        <end position="39"/>
    </location>
</feature>
<reference evidence="4 5" key="1">
    <citation type="journal article" date="2021" name="Sci. Rep.">
        <title>Genome sequencing of the multicellular alga Astrephomene provides insights into convergent evolution of germ-soma differentiation.</title>
        <authorList>
            <person name="Yamashita S."/>
            <person name="Yamamoto K."/>
            <person name="Matsuzaki R."/>
            <person name="Suzuki S."/>
            <person name="Yamaguchi H."/>
            <person name="Hirooka S."/>
            <person name="Minakuchi Y."/>
            <person name="Miyagishima S."/>
            <person name="Kawachi M."/>
            <person name="Toyoda A."/>
            <person name="Nozaki H."/>
        </authorList>
    </citation>
    <scope>NUCLEOTIDE SEQUENCE [LARGE SCALE GENOMIC DNA]</scope>
    <source>
        <strain evidence="4 5">NIES-4017</strain>
    </source>
</reference>
<evidence type="ECO:0000256" key="1">
    <source>
        <dbReference type="ARBA" id="ARBA00004496"/>
    </source>
</evidence>
<evidence type="ECO:0000256" key="2">
    <source>
        <dbReference type="ARBA" id="ARBA00022490"/>
    </source>
</evidence>
<organism evidence="4 5">
    <name type="scientific">Astrephomene gubernaculifera</name>
    <dbReference type="NCBI Taxonomy" id="47775"/>
    <lineage>
        <taxon>Eukaryota</taxon>
        <taxon>Viridiplantae</taxon>
        <taxon>Chlorophyta</taxon>
        <taxon>core chlorophytes</taxon>
        <taxon>Chlorophyceae</taxon>
        <taxon>CS clade</taxon>
        <taxon>Chlamydomonadales</taxon>
        <taxon>Astrephomenaceae</taxon>
        <taxon>Astrephomene</taxon>
    </lineage>
</organism>
<keyword evidence="3" id="KW-0472">Membrane</keyword>
<dbReference type="Gene3D" id="3.40.50.1820">
    <property type="entry name" value="alpha/beta hydrolase"/>
    <property type="match status" value="1"/>
</dbReference>
<comment type="subcellular location">
    <subcellularLocation>
        <location evidence="1">Cytoplasm</location>
    </subcellularLocation>
</comment>
<keyword evidence="5" id="KW-1185">Reference proteome</keyword>
<protein>
    <recommendedName>
        <fullName evidence="6">AB hydrolase-1 domain-containing protein</fullName>
    </recommendedName>
</protein>
<dbReference type="PANTHER" id="PTHR46197">
    <property type="entry name" value="PROTEIN ABHD14B-LIKE"/>
    <property type="match status" value="1"/>
</dbReference>
<gene>
    <name evidence="4" type="ORF">Agub_g12609</name>
</gene>
<comment type="caution">
    <text evidence="4">The sequence shown here is derived from an EMBL/GenBank/DDBJ whole genome shotgun (WGS) entry which is preliminary data.</text>
</comment>
<dbReference type="Proteomes" id="UP001054857">
    <property type="component" value="Unassembled WGS sequence"/>
</dbReference>
<accession>A0AAD3E181</accession>
<sequence length="298" mass="32824">HATSPLYNTKSLRLRLRHCAILIIMATSALFLIALIYALQLSAGEAAIEPATKQVELKTGAIPFFDIKVAYKLYDVVNPGQPEADRGNPTAIFLHGAKYTSDFWLKLGTLKLVAESGVRAMAIDLPGFGDTPALPYSDNNMRSELLKTVIEAAWPKVNSTIILISPSMSGRYSLPFLDRHGTMLSSFVAVAPIGVTDWGGPWEDVHRFVCALGVYGANDKLVPDADRLLRLFQHTWKVVIPGAGHRSYEDKPDVFHNVLITFMRKCRRTPNSGHEVMSEHGIELVKTLRDAEKAVTAA</sequence>
<keyword evidence="3" id="KW-1133">Transmembrane helix</keyword>
<proteinExistence type="predicted"/>
<dbReference type="SUPFAM" id="SSF53474">
    <property type="entry name" value="alpha/beta-Hydrolases"/>
    <property type="match status" value="1"/>
</dbReference>
<dbReference type="GO" id="GO:0005737">
    <property type="term" value="C:cytoplasm"/>
    <property type="evidence" value="ECO:0007669"/>
    <property type="project" value="UniProtKB-SubCell"/>
</dbReference>
<evidence type="ECO:0008006" key="6">
    <source>
        <dbReference type="Google" id="ProtNLM"/>
    </source>
</evidence>